<dbReference type="SUPFAM" id="SSF50978">
    <property type="entry name" value="WD40 repeat-like"/>
    <property type="match status" value="1"/>
</dbReference>
<dbReference type="InterPro" id="IPR015943">
    <property type="entry name" value="WD40/YVTN_repeat-like_dom_sf"/>
</dbReference>
<dbReference type="AlphaFoldDB" id="A0A4W5LQ23"/>
<evidence type="ECO:0000256" key="1">
    <source>
        <dbReference type="ARBA" id="ARBA00022574"/>
    </source>
</evidence>
<dbReference type="GO" id="GO:0005634">
    <property type="term" value="C:nucleus"/>
    <property type="evidence" value="ECO:0007669"/>
    <property type="project" value="TreeGrafter"/>
</dbReference>
<protein>
    <submittedName>
        <fullName evidence="3">WD repeat domain 70</fullName>
    </submittedName>
</protein>
<evidence type="ECO:0000313" key="4">
    <source>
        <dbReference type="Proteomes" id="UP000314982"/>
    </source>
</evidence>
<dbReference type="GeneTree" id="ENSGT00390000015433"/>
<dbReference type="Ensembl" id="ENSHHUT00000029131.1">
    <property type="protein sequence ID" value="ENSHHUP00000028007.1"/>
    <property type="gene ID" value="ENSHHUG00000017743.1"/>
</dbReference>
<keyword evidence="4" id="KW-1185">Reference proteome</keyword>
<organism evidence="3 4">
    <name type="scientific">Hucho hucho</name>
    <name type="common">huchen</name>
    <dbReference type="NCBI Taxonomy" id="62062"/>
    <lineage>
        <taxon>Eukaryota</taxon>
        <taxon>Metazoa</taxon>
        <taxon>Chordata</taxon>
        <taxon>Craniata</taxon>
        <taxon>Vertebrata</taxon>
        <taxon>Euteleostomi</taxon>
        <taxon>Actinopterygii</taxon>
        <taxon>Neopterygii</taxon>
        <taxon>Teleostei</taxon>
        <taxon>Protacanthopterygii</taxon>
        <taxon>Salmoniformes</taxon>
        <taxon>Salmonidae</taxon>
        <taxon>Salmoninae</taxon>
        <taxon>Hucho</taxon>
    </lineage>
</organism>
<reference evidence="3" key="2">
    <citation type="submission" date="2025-08" db="UniProtKB">
        <authorList>
            <consortium name="Ensembl"/>
        </authorList>
    </citation>
    <scope>IDENTIFICATION</scope>
</reference>
<dbReference type="PANTHER" id="PTHR16017">
    <property type="entry name" value="GASTRULATION DEFECTIVE PROTEIN 1-RELATED"/>
    <property type="match status" value="1"/>
</dbReference>
<dbReference type="PANTHER" id="PTHR16017:SF0">
    <property type="entry name" value="WD REPEAT-CONTAINING PROTEIN 70"/>
    <property type="match status" value="1"/>
</dbReference>
<accession>A0A4W5LQ23</accession>
<dbReference type="Gene3D" id="2.130.10.10">
    <property type="entry name" value="YVTN repeat-like/Quinoprotein amine dehydrogenase"/>
    <property type="match status" value="1"/>
</dbReference>
<dbReference type="GO" id="GO:0035861">
    <property type="term" value="C:site of double-strand break"/>
    <property type="evidence" value="ECO:0007669"/>
    <property type="project" value="TreeGrafter"/>
</dbReference>
<sequence length="386" mass="43901">MSLCCVCDMVDVKTSLQHITQPTKAEISCMTVPGRPLPHQPPPHMYDSQLILSQNPVKKIPDNHEITLRHGSKTEFLKTREFYESYWIFATLDRNDKLKSFIRSLQYSITGDVILVVSGNAQAKVLVNDCYLYICVTVLHHFLLFHGHTAMLNSCCWHPKIKDEFMTCGGGEVETWDSNKKHKMCFKPRSLQGKKVTPTCCTYCRDGTIQIWDRNFNMSLVHTKFHCRQAHAPGIDTSCLTFSYDGITLASRGGEIYQSIWDIPNFKKPLNVATGLSTFFPMRDCSFSPDDKLLVTGMSVKKDEGNGKLVFFDRASSQKVYDIDVTNVGVVRCLWHPKLNPIMVGTGIGLAKVYYDPVKSHRYTELRMFTFVVAGTTVVIFFMTRF</sequence>
<keyword evidence="1" id="KW-0853">WD repeat</keyword>
<proteinExistence type="predicted"/>
<dbReference type="InterPro" id="IPR051858">
    <property type="entry name" value="WD_repeat_GAD-1"/>
</dbReference>
<keyword evidence="2" id="KW-0677">Repeat</keyword>
<evidence type="ECO:0000256" key="2">
    <source>
        <dbReference type="ARBA" id="ARBA00022737"/>
    </source>
</evidence>
<dbReference type="InterPro" id="IPR036322">
    <property type="entry name" value="WD40_repeat_dom_sf"/>
</dbReference>
<dbReference type="Proteomes" id="UP000314982">
    <property type="component" value="Unassembled WGS sequence"/>
</dbReference>
<evidence type="ECO:0000313" key="3">
    <source>
        <dbReference type="Ensembl" id="ENSHHUP00000028007.1"/>
    </source>
</evidence>
<name>A0A4W5LQ23_9TELE</name>
<dbReference type="STRING" id="62062.ENSHHUP00000028007"/>
<reference evidence="4" key="1">
    <citation type="submission" date="2018-06" db="EMBL/GenBank/DDBJ databases">
        <title>Genome assembly of Danube salmon.</title>
        <authorList>
            <person name="Macqueen D.J."/>
            <person name="Gundappa M.K."/>
        </authorList>
    </citation>
    <scope>NUCLEOTIDE SEQUENCE [LARGE SCALE GENOMIC DNA]</scope>
</reference>
<reference evidence="3" key="3">
    <citation type="submission" date="2025-09" db="UniProtKB">
        <authorList>
            <consortium name="Ensembl"/>
        </authorList>
    </citation>
    <scope>IDENTIFICATION</scope>
</reference>